<keyword evidence="1" id="KW-1133">Transmembrane helix</keyword>
<dbReference type="GeneID" id="35992246"/>
<dbReference type="AlphaFoldDB" id="A0A2K9YPG3"/>
<protein>
    <submittedName>
        <fullName evidence="2">Uncharacterized protein</fullName>
    </submittedName>
</protein>
<geneLocation type="mitochondrion" evidence="2"/>
<gene>
    <name evidence="2" type="primary">orf112</name>
</gene>
<keyword evidence="1" id="KW-0812">Transmembrane</keyword>
<feature type="transmembrane region" description="Helical" evidence="1">
    <location>
        <begin position="81"/>
        <end position="110"/>
    </location>
</feature>
<reference evidence="2" key="1">
    <citation type="journal article" date="2018" name="Appl. Microbiol. Biotechnol.">
        <title>Comparative mitogenomics reveals large-scale gene rearrangements in the mitochondrial genome of two Pleurotus species.</title>
        <authorList>
            <person name="Li Q."/>
            <person name="Chen C."/>
            <person name="Xiong C."/>
            <person name="Jin X."/>
            <person name="Chen Z."/>
            <person name="Huang W."/>
        </authorList>
    </citation>
    <scope>NUCLEOTIDE SEQUENCE</scope>
</reference>
<sequence>MYNSNYIYSLFPFVNLDIITNTSSSLSGYHKMIYGIFMLSILILWCIIQIGGYFLFIYLLQNSNLEEKYPKYKKLFLYFKNINIVYIIIEIIFVVLILLSLIGTCINLLFFT</sequence>
<accession>A0A2K9YPG3</accession>
<feature type="transmembrane region" description="Helical" evidence="1">
    <location>
        <begin position="32"/>
        <end position="60"/>
    </location>
</feature>
<name>A0A2K9YPG3_PLECI</name>
<organism evidence="2">
    <name type="scientific">Pleurotus citrinopileatus</name>
    <name type="common">Golden oyster mushroom</name>
    <dbReference type="NCBI Taxonomy" id="98342"/>
    <lineage>
        <taxon>Eukaryota</taxon>
        <taxon>Fungi</taxon>
        <taxon>Dikarya</taxon>
        <taxon>Basidiomycota</taxon>
        <taxon>Agaricomycotina</taxon>
        <taxon>Agaricomycetes</taxon>
        <taxon>Agaricomycetidae</taxon>
        <taxon>Agaricales</taxon>
        <taxon>Pleurotineae</taxon>
        <taxon>Pleurotaceae</taxon>
        <taxon>Pleurotus</taxon>
    </lineage>
</organism>
<proteinExistence type="predicted"/>
<keyword evidence="1" id="KW-0472">Membrane</keyword>
<dbReference type="EMBL" id="MG017444">
    <property type="protein sequence ID" value="AUW35275.1"/>
    <property type="molecule type" value="Genomic_DNA"/>
</dbReference>
<dbReference type="RefSeq" id="YP_009463032.1">
    <property type="nucleotide sequence ID" value="NC_036998.1"/>
</dbReference>
<evidence type="ECO:0000256" key="1">
    <source>
        <dbReference type="SAM" id="Phobius"/>
    </source>
</evidence>
<keyword evidence="2" id="KW-0496">Mitochondrion</keyword>
<evidence type="ECO:0000313" key="2">
    <source>
        <dbReference type="EMBL" id="AUW35275.1"/>
    </source>
</evidence>